<dbReference type="Proteomes" id="UP000266177">
    <property type="component" value="Unassembled WGS sequence"/>
</dbReference>
<accession>A0A3A3GZV1</accession>
<proteinExistence type="predicted"/>
<dbReference type="RefSeq" id="WP_119793687.1">
    <property type="nucleotide sequence ID" value="NZ_QYZD01000008.1"/>
</dbReference>
<protein>
    <submittedName>
        <fullName evidence="1">Uncharacterized protein</fullName>
    </submittedName>
</protein>
<name>A0A3A3GZV1_PANTH</name>
<sequence length="81" mass="9434">MIKLPSNEMTSGMLVLMLYFLKGGVPSKDAYQLLADRLGLSAAQRNARMHRDHRSHWENRVQQAFRLHNMRISEKLLLGER</sequence>
<dbReference type="AlphaFoldDB" id="A0A3A3GZV1"/>
<gene>
    <name evidence="1" type="ORF">DQX05_11600</name>
</gene>
<comment type="caution">
    <text evidence="1">The sequence shown here is derived from an EMBL/GenBank/DDBJ whole genome shotgun (WGS) entry which is preliminary data.</text>
</comment>
<evidence type="ECO:0000313" key="2">
    <source>
        <dbReference type="Proteomes" id="UP000266177"/>
    </source>
</evidence>
<evidence type="ECO:0000313" key="1">
    <source>
        <dbReference type="EMBL" id="RJG24072.1"/>
    </source>
</evidence>
<dbReference type="EMBL" id="QYZD01000008">
    <property type="protein sequence ID" value="RJG24072.1"/>
    <property type="molecule type" value="Genomic_DNA"/>
</dbReference>
<reference evidence="1 2" key="1">
    <citation type="submission" date="2018-09" db="EMBL/GenBank/DDBJ databases">
        <title>Paenibacillus SK2017-BO5.</title>
        <authorList>
            <person name="Piskunova J.V."/>
            <person name="Dubiley S.A."/>
            <person name="Severinov K.V."/>
        </authorList>
    </citation>
    <scope>NUCLEOTIDE SEQUENCE [LARGE SCALE GENOMIC DNA]</scope>
    <source>
        <strain evidence="1 2">BO5</strain>
    </source>
</reference>
<organism evidence="1 2">
    <name type="scientific">Paenibacillus thiaminolyticus</name>
    <name type="common">Bacillus thiaminolyticus</name>
    <dbReference type="NCBI Taxonomy" id="49283"/>
    <lineage>
        <taxon>Bacteria</taxon>
        <taxon>Bacillati</taxon>
        <taxon>Bacillota</taxon>
        <taxon>Bacilli</taxon>
        <taxon>Bacillales</taxon>
        <taxon>Paenibacillaceae</taxon>
        <taxon>Paenibacillus</taxon>
    </lineage>
</organism>